<comment type="subcellular location">
    <subcellularLocation>
        <location evidence="1">Nucleus</location>
    </subcellularLocation>
</comment>
<evidence type="ECO:0000256" key="9">
    <source>
        <dbReference type="ARBA" id="ARBA00023242"/>
    </source>
</evidence>
<evidence type="ECO:0000256" key="4">
    <source>
        <dbReference type="ARBA" id="ARBA00022664"/>
    </source>
</evidence>
<dbReference type="Gene3D" id="1.25.40.1050">
    <property type="match status" value="1"/>
</dbReference>
<dbReference type="EC" id="3.1.13.-" evidence="10"/>
<keyword evidence="4 10" id="KW-0507">mRNA processing</keyword>
<gene>
    <name evidence="14" type="ORF">EIN_114230</name>
</gene>
<keyword evidence="8" id="KW-0175">Coiled coil</keyword>
<name>A0A0A1U3U9_ENTIV</name>
<evidence type="ECO:0000256" key="12">
    <source>
        <dbReference type="SAM" id="MobiDB-lite"/>
    </source>
</evidence>
<dbReference type="InterPro" id="IPR004859">
    <property type="entry name" value="Xrn1_N"/>
</dbReference>
<dbReference type="AlphaFoldDB" id="A0A0A1U3U9"/>
<dbReference type="GO" id="GO:0004534">
    <property type="term" value="F:5'-3' RNA exonuclease activity"/>
    <property type="evidence" value="ECO:0007669"/>
    <property type="project" value="UniProtKB-UniRule"/>
</dbReference>
<reference evidence="14 15" key="1">
    <citation type="submission" date="2012-10" db="EMBL/GenBank/DDBJ databases">
        <authorList>
            <person name="Zafar N."/>
            <person name="Inman J."/>
            <person name="Hall N."/>
            <person name="Lorenzi H."/>
            <person name="Caler E."/>
        </authorList>
    </citation>
    <scope>NUCLEOTIDE SEQUENCE [LARGE SCALE GENOMIC DNA]</scope>
    <source>
        <strain evidence="14 15">IP1</strain>
    </source>
</reference>
<dbReference type="GeneID" id="14885270"/>
<evidence type="ECO:0000256" key="2">
    <source>
        <dbReference type="ARBA" id="ARBA00006994"/>
    </source>
</evidence>
<keyword evidence="11" id="KW-0863">Zinc-finger</keyword>
<keyword evidence="5 10" id="KW-0540">Nuclease</keyword>
<protein>
    <recommendedName>
        <fullName evidence="10">5'-3' exoribonuclease</fullName>
        <ecNumber evidence="10">3.1.13.-</ecNumber>
    </recommendedName>
</protein>
<evidence type="ECO:0000259" key="13">
    <source>
        <dbReference type="PROSITE" id="PS50158"/>
    </source>
</evidence>
<dbReference type="GO" id="GO:0006397">
    <property type="term" value="P:mRNA processing"/>
    <property type="evidence" value="ECO:0007669"/>
    <property type="project" value="UniProtKB-UniRule"/>
</dbReference>
<dbReference type="InterPro" id="IPR017151">
    <property type="entry name" value="Xrn2/3/4"/>
</dbReference>
<keyword evidence="6 10" id="KW-0378">Hydrolase</keyword>
<dbReference type="OrthoDB" id="372487at2759"/>
<keyword evidence="9" id="KW-0539">Nucleus</keyword>
<evidence type="ECO:0000256" key="8">
    <source>
        <dbReference type="ARBA" id="ARBA00023054"/>
    </source>
</evidence>
<evidence type="ECO:0000256" key="1">
    <source>
        <dbReference type="ARBA" id="ARBA00004123"/>
    </source>
</evidence>
<keyword evidence="11" id="KW-0862">Zinc</keyword>
<evidence type="ECO:0000256" key="11">
    <source>
        <dbReference type="PROSITE-ProRule" id="PRU00047"/>
    </source>
</evidence>
<evidence type="ECO:0000313" key="15">
    <source>
        <dbReference type="Proteomes" id="UP000014680"/>
    </source>
</evidence>
<dbReference type="InterPro" id="IPR001878">
    <property type="entry name" value="Znf_CCHC"/>
</dbReference>
<feature type="domain" description="CCHC-type" evidence="13">
    <location>
        <begin position="254"/>
        <end position="267"/>
    </location>
</feature>
<dbReference type="Pfam" id="PF17846">
    <property type="entry name" value="XRN_M"/>
    <property type="match status" value="1"/>
</dbReference>
<dbReference type="GO" id="GO:0008270">
    <property type="term" value="F:zinc ion binding"/>
    <property type="evidence" value="ECO:0007669"/>
    <property type="project" value="UniProtKB-KW"/>
</dbReference>
<dbReference type="GO" id="GO:0000956">
    <property type="term" value="P:nuclear-transcribed mRNA catabolic process"/>
    <property type="evidence" value="ECO:0007669"/>
    <property type="project" value="TreeGrafter"/>
</dbReference>
<keyword evidence="3" id="KW-0698">rRNA processing</keyword>
<keyword evidence="7 10" id="KW-0269">Exonuclease</keyword>
<keyword evidence="11" id="KW-0479">Metal-binding</keyword>
<dbReference type="GO" id="GO:0006364">
    <property type="term" value="P:rRNA processing"/>
    <property type="evidence" value="ECO:0007669"/>
    <property type="project" value="UniProtKB-KW"/>
</dbReference>
<dbReference type="Gene3D" id="3.40.50.12390">
    <property type="match status" value="2"/>
</dbReference>
<comment type="function">
    <text evidence="10">Possesses 5'-&gt;3' exoribonuclease activity. May promote termination of transcription by RNA polymerase II.</text>
</comment>
<evidence type="ECO:0000256" key="5">
    <source>
        <dbReference type="ARBA" id="ARBA00022722"/>
    </source>
</evidence>
<sequence length="881" mass="102718">MGVPSFFRWLEKKYPKIIDACQGSNKTDHTDLDSPNLNGFEIDNFYLDMNGLIHPCFHPQDRPAPDTIDDMLIMLKRYLDYIIDIVRPRKLVYMAVDGVAPRAKMNQQRARRFKAARDAQSKEEYDEQKNITLIQQGHSPIAIKPTLDSNCITPGTVFMERVTETLKEYVKERISTSAYWKKLVVIISDASVPGEGEHKIMEYIRKQKDQPNYNPNIHHCIYGLDADLIMLTLATHERKFSIIREQVFFEHVPCYICGQQGHAPDRCSHKGEIGAMDPIRKPFLFLHCHILREYLSKTIRIEGFDFERIIDDFIFFCFFVGNDFLPHSPSLEIREGSIDMLMEVYMKFLPENGYLTDSGTLNATHAKNFMSLVGQREQRILQSKSEKESRFRINRKGKMIREFDDKISAVLGSGEDQAIKDLKLKHLKLDKENFLKGIEKEESEDINYSMNGYQAKYYASKLKIEYPSEAMTQLVNEYFIGLSWVLKYYYQGCQCWDWYFPYLYAPFIADVATYLDNTLEPKFELGIPFKPVEQLMSVLPPRSKECVPMLFRDIMNSTTSPIKEFYPEKFAIDMNGKTQEYLAVILLSFIDQNKLLEVLKPLEKQLQGQEFKRNMRWGESLIFFSKENPKFAEAINSFTGSVKSMWDIIKDTISEIRGEDEKVDLSRYGETAYELKNDVNGVSGVLLPSEEMCLCQNGENVFVCAYSNPIYDPNHLFISKYLDGETIQIPEKVLDDINKRNRHYQVDEYIPKRREPYYRGARESSYRDRGYQNTTNRHNYYQQPQQQIPPQQIPLPPQQQIPPQQNVPEPSLETFGSVQENVMDFAENPYNQWTAPRQIGHYTPPQYQNAKMNDHKQQQMIYDTRPVDQKSSGAASGYYKY</sequence>
<comment type="similarity">
    <text evidence="2 10">Belongs to the 5'-3' exonuclease family. XRN2/RAT1 subfamily.</text>
</comment>
<dbReference type="Pfam" id="PF03159">
    <property type="entry name" value="XRN_N"/>
    <property type="match status" value="1"/>
</dbReference>
<evidence type="ECO:0000256" key="10">
    <source>
        <dbReference type="PIRNR" id="PIRNR037239"/>
    </source>
</evidence>
<dbReference type="Proteomes" id="UP000014680">
    <property type="component" value="Unassembled WGS sequence"/>
</dbReference>
<dbReference type="VEuPathDB" id="AmoebaDB:EIN_114230"/>
<dbReference type="PIRSF" id="PIRSF037239">
    <property type="entry name" value="Exonuclease_Xrn2"/>
    <property type="match status" value="1"/>
</dbReference>
<dbReference type="KEGG" id="eiv:EIN_114230"/>
<dbReference type="GO" id="GO:0005634">
    <property type="term" value="C:nucleus"/>
    <property type="evidence" value="ECO:0007669"/>
    <property type="project" value="UniProtKB-SubCell"/>
</dbReference>
<accession>A0A0A1U3U9</accession>
<dbReference type="InterPro" id="IPR027073">
    <property type="entry name" value="5_3_exoribonuclease"/>
</dbReference>
<proteinExistence type="inferred from homology"/>
<dbReference type="GO" id="GO:0003723">
    <property type="term" value="F:RNA binding"/>
    <property type="evidence" value="ECO:0007669"/>
    <property type="project" value="TreeGrafter"/>
</dbReference>
<dbReference type="PANTHER" id="PTHR12341:SF41">
    <property type="entry name" value="5'-3' EXORIBONUCLEASE 2"/>
    <property type="match status" value="1"/>
</dbReference>
<dbReference type="PANTHER" id="PTHR12341">
    <property type="entry name" value="5'-&gt;3' EXORIBONUCLEASE"/>
    <property type="match status" value="1"/>
</dbReference>
<feature type="region of interest" description="Disordered" evidence="12">
    <location>
        <begin position="862"/>
        <end position="881"/>
    </location>
</feature>
<dbReference type="InterPro" id="IPR041412">
    <property type="entry name" value="Xrn1_helical"/>
</dbReference>
<evidence type="ECO:0000256" key="6">
    <source>
        <dbReference type="ARBA" id="ARBA00022801"/>
    </source>
</evidence>
<dbReference type="CDD" id="cd18673">
    <property type="entry name" value="PIN_XRN1-2-like"/>
    <property type="match status" value="1"/>
</dbReference>
<dbReference type="RefSeq" id="XP_004185625.1">
    <property type="nucleotide sequence ID" value="XM_004185577.1"/>
</dbReference>
<dbReference type="OMA" id="ERWDHNV"/>
<organism evidence="14 15">
    <name type="scientific">Entamoeba invadens IP1</name>
    <dbReference type="NCBI Taxonomy" id="370355"/>
    <lineage>
        <taxon>Eukaryota</taxon>
        <taxon>Amoebozoa</taxon>
        <taxon>Evosea</taxon>
        <taxon>Archamoebae</taxon>
        <taxon>Mastigamoebida</taxon>
        <taxon>Entamoebidae</taxon>
        <taxon>Entamoeba</taxon>
    </lineage>
</organism>
<keyword evidence="15" id="KW-1185">Reference proteome</keyword>
<feature type="region of interest" description="Disordered" evidence="12">
    <location>
        <begin position="783"/>
        <end position="806"/>
    </location>
</feature>
<evidence type="ECO:0000256" key="7">
    <source>
        <dbReference type="ARBA" id="ARBA00022839"/>
    </source>
</evidence>
<dbReference type="PROSITE" id="PS50158">
    <property type="entry name" value="ZF_CCHC"/>
    <property type="match status" value="1"/>
</dbReference>
<evidence type="ECO:0000313" key="14">
    <source>
        <dbReference type="EMBL" id="ELP86279.1"/>
    </source>
</evidence>
<dbReference type="EMBL" id="KB207005">
    <property type="protein sequence ID" value="ELP86279.1"/>
    <property type="molecule type" value="Genomic_DNA"/>
</dbReference>
<feature type="compositionally biased region" description="Pro residues" evidence="12">
    <location>
        <begin position="791"/>
        <end position="800"/>
    </location>
</feature>
<evidence type="ECO:0000256" key="3">
    <source>
        <dbReference type="ARBA" id="ARBA00022552"/>
    </source>
</evidence>